<reference evidence="1 2" key="1">
    <citation type="submission" date="2016-10" db="EMBL/GenBank/DDBJ databases">
        <authorList>
            <person name="Cai Z."/>
        </authorList>
    </citation>
    <scope>NUCLEOTIDE SEQUENCE [LARGE SCALE GENOMIC DNA]</scope>
</reference>
<proteinExistence type="predicted"/>
<sequence length="101" mass="10839">MNTSRRQVEALCWHWSLTGVEGVSEESIPPVSGVGMPGMLQQYPDAQGTGFYMVNWGCKAPEIKKRKKSGASKGKAIELTLGTLGGVPKGAFTGSTEVRPW</sequence>
<evidence type="ECO:0000313" key="1">
    <source>
        <dbReference type="EMBL" id="SZX67203.1"/>
    </source>
</evidence>
<organism evidence="1 2">
    <name type="scientific">Tetradesmus obliquus</name>
    <name type="common">Green alga</name>
    <name type="synonym">Acutodesmus obliquus</name>
    <dbReference type="NCBI Taxonomy" id="3088"/>
    <lineage>
        <taxon>Eukaryota</taxon>
        <taxon>Viridiplantae</taxon>
        <taxon>Chlorophyta</taxon>
        <taxon>core chlorophytes</taxon>
        <taxon>Chlorophyceae</taxon>
        <taxon>CS clade</taxon>
        <taxon>Sphaeropleales</taxon>
        <taxon>Scenedesmaceae</taxon>
        <taxon>Tetradesmus</taxon>
    </lineage>
</organism>
<name>A0A383VQM7_TETOB</name>
<gene>
    <name evidence="1" type="ORF">BQ4739_LOCUS7623</name>
</gene>
<dbReference type="EMBL" id="FNXT01000776">
    <property type="protein sequence ID" value="SZX67203.1"/>
    <property type="molecule type" value="Genomic_DNA"/>
</dbReference>
<keyword evidence="2" id="KW-1185">Reference proteome</keyword>
<accession>A0A383VQM7</accession>
<protein>
    <submittedName>
        <fullName evidence="1">Uncharacterized protein</fullName>
    </submittedName>
</protein>
<evidence type="ECO:0000313" key="2">
    <source>
        <dbReference type="Proteomes" id="UP000256970"/>
    </source>
</evidence>
<dbReference type="AlphaFoldDB" id="A0A383VQM7"/>
<dbReference type="Proteomes" id="UP000256970">
    <property type="component" value="Unassembled WGS sequence"/>
</dbReference>